<keyword evidence="2" id="KW-0768">Sushi</keyword>
<dbReference type="Gene3D" id="2.60.120.200">
    <property type="match status" value="1"/>
</dbReference>
<keyword evidence="8" id="KW-1185">Reference proteome</keyword>
<dbReference type="SUPFAM" id="SSF49899">
    <property type="entry name" value="Concanavalin A-like lectins/glucanases"/>
    <property type="match status" value="1"/>
</dbReference>
<dbReference type="InterPro" id="IPR051560">
    <property type="entry name" value="MAM_domain-containing"/>
</dbReference>
<dbReference type="PANTHER" id="PTHR23282">
    <property type="entry name" value="APICAL ENDOSOMAL GLYCOPROTEIN PRECURSOR"/>
    <property type="match status" value="1"/>
</dbReference>
<feature type="domain" description="Sushi" evidence="6">
    <location>
        <begin position="84"/>
        <end position="138"/>
    </location>
</feature>
<feature type="compositionally biased region" description="Low complexity" evidence="3">
    <location>
        <begin position="335"/>
        <end position="410"/>
    </location>
</feature>
<gene>
    <name evidence="7" type="ORF">C7M84_022379</name>
</gene>
<dbReference type="InterPro" id="IPR013320">
    <property type="entry name" value="ConA-like_dom_sf"/>
</dbReference>
<dbReference type="SUPFAM" id="SSF57535">
    <property type="entry name" value="Complement control module/SCR domain"/>
    <property type="match status" value="1"/>
</dbReference>
<feature type="compositionally biased region" description="Polar residues" evidence="3">
    <location>
        <begin position="509"/>
        <end position="560"/>
    </location>
</feature>
<dbReference type="PRINTS" id="PR01217">
    <property type="entry name" value="PRICHEXTENSN"/>
</dbReference>
<dbReference type="CDD" id="cd06263">
    <property type="entry name" value="MAM"/>
    <property type="match status" value="1"/>
</dbReference>
<dbReference type="EMBL" id="QCYY01000541">
    <property type="protein sequence ID" value="ROT84433.1"/>
    <property type="molecule type" value="Genomic_DNA"/>
</dbReference>
<feature type="compositionally biased region" description="Pro residues" evidence="3">
    <location>
        <begin position="323"/>
        <end position="334"/>
    </location>
</feature>
<dbReference type="InterPro" id="IPR000998">
    <property type="entry name" value="MAM_dom"/>
</dbReference>
<reference evidence="7 8" key="2">
    <citation type="submission" date="2019-01" db="EMBL/GenBank/DDBJ databases">
        <title>The decoding of complex shrimp genome reveals the adaptation for benthos swimmer, frequently molting mechanism and breeding impact on genome.</title>
        <authorList>
            <person name="Sun Y."/>
            <person name="Gao Y."/>
            <person name="Yu Y."/>
        </authorList>
    </citation>
    <scope>NUCLEOTIDE SEQUENCE [LARGE SCALE GENOMIC DNA]</scope>
    <source>
        <tissue evidence="7">Muscle</tissue>
    </source>
</reference>
<dbReference type="PROSITE" id="PS50060">
    <property type="entry name" value="MAM_2"/>
    <property type="match status" value="1"/>
</dbReference>
<feature type="compositionally biased region" description="Low complexity" evidence="3">
    <location>
        <begin position="486"/>
        <end position="505"/>
    </location>
</feature>
<feature type="compositionally biased region" description="Low complexity" evidence="3">
    <location>
        <begin position="417"/>
        <end position="463"/>
    </location>
</feature>
<protein>
    <submittedName>
        <fullName evidence="7">Uncharacterized protein</fullName>
    </submittedName>
</protein>
<dbReference type="AlphaFoldDB" id="A0A423U6U3"/>
<dbReference type="Proteomes" id="UP000283509">
    <property type="component" value="Unassembled WGS sequence"/>
</dbReference>
<sequence length="600" mass="64100">MALKYSLLFLFLILIVTVHLSSGRRKKKQRCPKILRDNLVVRIRSAGWIAKLKCRRHFTMVEGDPNLTCVRNVWRGRIPKCITSGCEILPQIANGEKMYLYDNAMTRFSCSPGYSLEGSPALSCDGINWNDTMPVCVGQQTDMLACDFEDAALCGWTGDPKADFQWVRSQGVAYQVGTAPKRDHTLDRPEGHFMYIDSSVRREEGQNARFYSPVFSGNITSDGAACFSFYYHMYGHTTGSMNVYIKPEGQSLEHQGPVFQVNGFNNNQWFHEVFSINALSENFQVVMEVVHSSGAMADVAVDDVRLARGDECIQLRQEQPDQQPGPPARPPPDHQPTTTTTTSPTTTTTTSPTTSPTTTTTASTTTTSTPPTTARTTSTSTPSTTTTTALSTTAATTTTQTEPPAAATVTGKEEASTDGSPVTTPSTTPTSTSHTEATVTPTGSPPDTAGTPTATEPSSPATENATTPTDEGPLPTTTPPAIVSESTPATSGTTTAKTTTAASVPPSQPSSTPAVVTTPEGTENKTLPVTESEAKTSPSGSEAPSVTESSTEGIQSTVTPVQPEKLPEDSEIRFLARDEVQMDGNIFSLGSTRPPRSTVA</sequence>
<evidence type="ECO:0000256" key="1">
    <source>
        <dbReference type="ARBA" id="ARBA00023157"/>
    </source>
</evidence>
<evidence type="ECO:0000313" key="8">
    <source>
        <dbReference type="Proteomes" id="UP000283509"/>
    </source>
</evidence>
<dbReference type="PANTHER" id="PTHR23282:SF101">
    <property type="entry name" value="MAM DOMAIN-CONTAINING PROTEIN"/>
    <property type="match status" value="1"/>
</dbReference>
<evidence type="ECO:0000256" key="3">
    <source>
        <dbReference type="SAM" id="MobiDB-lite"/>
    </source>
</evidence>
<feature type="chain" id="PRO_5019577286" evidence="4">
    <location>
        <begin position="24"/>
        <end position="600"/>
    </location>
</feature>
<dbReference type="InterPro" id="IPR035976">
    <property type="entry name" value="Sushi/SCR/CCP_sf"/>
</dbReference>
<name>A0A423U6U3_PENVA</name>
<dbReference type="OrthoDB" id="6107927at2759"/>
<feature type="region of interest" description="Disordered" evidence="3">
    <location>
        <begin position="317"/>
        <end position="569"/>
    </location>
</feature>
<dbReference type="Pfam" id="PF00629">
    <property type="entry name" value="MAM"/>
    <property type="match status" value="1"/>
</dbReference>
<dbReference type="Pfam" id="PF00084">
    <property type="entry name" value="Sushi"/>
    <property type="match status" value="2"/>
</dbReference>
<reference evidence="7 8" key="1">
    <citation type="submission" date="2018-04" db="EMBL/GenBank/DDBJ databases">
        <authorList>
            <person name="Zhang X."/>
            <person name="Yuan J."/>
            <person name="Li F."/>
            <person name="Xiang J."/>
        </authorList>
    </citation>
    <scope>NUCLEOTIDE SEQUENCE [LARGE SCALE GENOMIC DNA]</scope>
    <source>
        <tissue evidence="7">Muscle</tissue>
    </source>
</reference>
<proteinExistence type="predicted"/>
<dbReference type="GO" id="GO:0016020">
    <property type="term" value="C:membrane"/>
    <property type="evidence" value="ECO:0007669"/>
    <property type="project" value="InterPro"/>
</dbReference>
<keyword evidence="4" id="KW-0732">Signal</keyword>
<evidence type="ECO:0000313" key="7">
    <source>
        <dbReference type="EMBL" id="ROT84433.1"/>
    </source>
</evidence>
<accession>A0A423U6U3</accession>
<dbReference type="SMART" id="SM00032">
    <property type="entry name" value="CCP"/>
    <property type="match status" value="2"/>
</dbReference>
<feature type="domain" description="MAM" evidence="5">
    <location>
        <begin position="144"/>
        <end position="314"/>
    </location>
</feature>
<dbReference type="Gene3D" id="2.10.70.10">
    <property type="entry name" value="Complement Module, domain 1"/>
    <property type="match status" value="1"/>
</dbReference>
<keyword evidence="1" id="KW-1015">Disulfide bond</keyword>
<evidence type="ECO:0000259" key="5">
    <source>
        <dbReference type="PROSITE" id="PS50060"/>
    </source>
</evidence>
<evidence type="ECO:0000256" key="4">
    <source>
        <dbReference type="SAM" id="SignalP"/>
    </source>
</evidence>
<evidence type="ECO:0000256" key="2">
    <source>
        <dbReference type="PROSITE-ProRule" id="PRU00302"/>
    </source>
</evidence>
<dbReference type="PROSITE" id="PS50923">
    <property type="entry name" value="SUSHI"/>
    <property type="match status" value="1"/>
</dbReference>
<comment type="caution">
    <text evidence="2">Lacks conserved residue(s) required for the propagation of feature annotation.</text>
</comment>
<comment type="caution">
    <text evidence="7">The sequence shown here is derived from an EMBL/GenBank/DDBJ whole genome shotgun (WGS) entry which is preliminary data.</text>
</comment>
<organism evidence="7 8">
    <name type="scientific">Penaeus vannamei</name>
    <name type="common">Whiteleg shrimp</name>
    <name type="synonym">Litopenaeus vannamei</name>
    <dbReference type="NCBI Taxonomy" id="6689"/>
    <lineage>
        <taxon>Eukaryota</taxon>
        <taxon>Metazoa</taxon>
        <taxon>Ecdysozoa</taxon>
        <taxon>Arthropoda</taxon>
        <taxon>Crustacea</taxon>
        <taxon>Multicrustacea</taxon>
        <taxon>Malacostraca</taxon>
        <taxon>Eumalacostraca</taxon>
        <taxon>Eucarida</taxon>
        <taxon>Decapoda</taxon>
        <taxon>Dendrobranchiata</taxon>
        <taxon>Penaeoidea</taxon>
        <taxon>Penaeidae</taxon>
        <taxon>Penaeus</taxon>
    </lineage>
</organism>
<dbReference type="CDD" id="cd00033">
    <property type="entry name" value="CCP"/>
    <property type="match status" value="1"/>
</dbReference>
<dbReference type="SMART" id="SM00137">
    <property type="entry name" value="MAM"/>
    <property type="match status" value="1"/>
</dbReference>
<evidence type="ECO:0000259" key="6">
    <source>
        <dbReference type="PROSITE" id="PS50923"/>
    </source>
</evidence>
<feature type="signal peptide" evidence="4">
    <location>
        <begin position="1"/>
        <end position="23"/>
    </location>
</feature>
<dbReference type="InterPro" id="IPR000436">
    <property type="entry name" value="Sushi_SCR_CCP_dom"/>
</dbReference>